<comment type="subcellular location">
    <subcellularLocation>
        <location evidence="1">Membrane</location>
        <topology evidence="1">Single-pass membrane protein</topology>
    </subcellularLocation>
</comment>
<keyword evidence="6" id="KW-1185">Reference proteome</keyword>
<reference evidence="5 6" key="1">
    <citation type="submission" date="2020-07" db="EMBL/GenBank/DDBJ databases">
        <title>Pseudogemmobacter sp. nov., isolated from poultry manure in Taiwan.</title>
        <authorList>
            <person name="Lin S.-Y."/>
            <person name="Tang Y.-S."/>
            <person name="Young C.-C."/>
        </authorList>
    </citation>
    <scope>NUCLEOTIDE SEQUENCE [LARGE SCALE GENOMIC DNA]</scope>
    <source>
        <strain evidence="5 6">CC-YST710</strain>
    </source>
</reference>
<accession>A0ABS8CLU7</accession>
<comment type="caution">
    <text evidence="5">The sequence shown here is derived from an EMBL/GenBank/DDBJ whole genome shotgun (WGS) entry which is preliminary data.</text>
</comment>
<dbReference type="Proteomes" id="UP001198571">
    <property type="component" value="Unassembled WGS sequence"/>
</dbReference>
<dbReference type="RefSeq" id="WP_226935096.1">
    <property type="nucleotide sequence ID" value="NZ_JACDXX010000007.1"/>
</dbReference>
<proteinExistence type="predicted"/>
<evidence type="ECO:0000256" key="1">
    <source>
        <dbReference type="ARBA" id="ARBA00004167"/>
    </source>
</evidence>
<evidence type="ECO:0000313" key="6">
    <source>
        <dbReference type="Proteomes" id="UP001198571"/>
    </source>
</evidence>
<keyword evidence="3" id="KW-0472">Membrane</keyword>
<evidence type="ECO:0000256" key="3">
    <source>
        <dbReference type="ARBA" id="ARBA00022989"/>
    </source>
</evidence>
<evidence type="ECO:0000256" key="2">
    <source>
        <dbReference type="ARBA" id="ARBA00022692"/>
    </source>
</evidence>
<name>A0ABS8CLU7_9RHOB</name>
<dbReference type="PANTHER" id="PTHR21461:SF69">
    <property type="entry name" value="GLYCOSYLTRANSFERASE FAMILY 92 PROTEIN"/>
    <property type="match status" value="1"/>
</dbReference>
<protein>
    <submittedName>
        <fullName evidence="5">Glycosyltransferase family 2 protein</fullName>
    </submittedName>
</protein>
<sequence length="348" mass="38441">MRILAVTSVKDEAPFLLEWLAWHQLIGVTDFWIASNDCEDGTDRLLDLLMQHGLLHHHPQRPDRTKSIQWQALKAAWVHPLRQSADWMLISDVDEFPMIHCGSHRLGDLIAALPAEAEAVALAWRLFGANGQSGLRDLPVTGQFTRSAPPDMVYPVAATFFKSLFRPAAFHRPGVHRPLRGPGQGPARWSDGSGRAMTGVLAEDKRLSLLGLEGHRSLAEMHHYSLRSVESFVVKSARGLPNRASKPIDLHYWVGRNFNNQLNEAALVLAGPLAEGIARLKALPGVAEAHEAALASHRASFARLVQSPGGYQLWSSCLQAAGSAALPPRLTREVYERFQRVERSQPEG</sequence>
<organism evidence="5 6">
    <name type="scientific">Pseudogemmobacter faecipullorum</name>
    <dbReference type="NCBI Taxonomy" id="2755041"/>
    <lineage>
        <taxon>Bacteria</taxon>
        <taxon>Pseudomonadati</taxon>
        <taxon>Pseudomonadota</taxon>
        <taxon>Alphaproteobacteria</taxon>
        <taxon>Rhodobacterales</taxon>
        <taxon>Paracoccaceae</taxon>
        <taxon>Pseudogemmobacter</taxon>
    </lineage>
</organism>
<dbReference type="Pfam" id="PF13704">
    <property type="entry name" value="Glyco_tranf_2_4"/>
    <property type="match status" value="1"/>
</dbReference>
<evidence type="ECO:0000256" key="4">
    <source>
        <dbReference type="SAM" id="MobiDB-lite"/>
    </source>
</evidence>
<keyword evidence="3" id="KW-1133">Transmembrane helix</keyword>
<dbReference type="PANTHER" id="PTHR21461">
    <property type="entry name" value="GLYCOSYLTRANSFERASE FAMILY 92 PROTEIN"/>
    <property type="match status" value="1"/>
</dbReference>
<dbReference type="EMBL" id="JACDXX010000007">
    <property type="protein sequence ID" value="MCB5410190.1"/>
    <property type="molecule type" value="Genomic_DNA"/>
</dbReference>
<evidence type="ECO:0000313" key="5">
    <source>
        <dbReference type="EMBL" id="MCB5410190.1"/>
    </source>
</evidence>
<feature type="region of interest" description="Disordered" evidence="4">
    <location>
        <begin position="175"/>
        <end position="194"/>
    </location>
</feature>
<keyword evidence="2" id="KW-0812">Transmembrane</keyword>
<gene>
    <name evidence="5" type="ORF">H0485_09275</name>
</gene>